<proteinExistence type="predicted"/>
<dbReference type="InterPro" id="IPR010562">
    <property type="entry name" value="Haemolymph_juvenile_hormone-bd"/>
</dbReference>
<protein>
    <recommendedName>
        <fullName evidence="4">Lipid-binding serum glycoprotein N-terminal domain-containing protein</fullName>
    </recommendedName>
</protein>
<evidence type="ECO:0000313" key="2">
    <source>
        <dbReference type="EMBL" id="BES95603.1"/>
    </source>
</evidence>
<accession>A0ABN7AUH1</accession>
<dbReference type="Pfam" id="PF06585">
    <property type="entry name" value="JHBP"/>
    <property type="match status" value="1"/>
</dbReference>
<dbReference type="Gene3D" id="3.15.10.30">
    <property type="entry name" value="Haemolymph juvenile hormone binding protein"/>
    <property type="match status" value="1"/>
</dbReference>
<organism evidence="2 3">
    <name type="scientific">Nesidiocoris tenuis</name>
    <dbReference type="NCBI Taxonomy" id="355587"/>
    <lineage>
        <taxon>Eukaryota</taxon>
        <taxon>Metazoa</taxon>
        <taxon>Ecdysozoa</taxon>
        <taxon>Arthropoda</taxon>
        <taxon>Hexapoda</taxon>
        <taxon>Insecta</taxon>
        <taxon>Pterygota</taxon>
        <taxon>Neoptera</taxon>
        <taxon>Paraneoptera</taxon>
        <taxon>Hemiptera</taxon>
        <taxon>Heteroptera</taxon>
        <taxon>Panheteroptera</taxon>
        <taxon>Cimicomorpha</taxon>
        <taxon>Miridae</taxon>
        <taxon>Dicyphina</taxon>
        <taxon>Nesidiocoris</taxon>
    </lineage>
</organism>
<reference evidence="2 3" key="1">
    <citation type="submission" date="2023-09" db="EMBL/GenBank/DDBJ databases">
        <title>Nesidiocoris tenuis whole genome shotgun sequence.</title>
        <authorList>
            <person name="Shibata T."/>
            <person name="Shimoda M."/>
            <person name="Kobayashi T."/>
            <person name="Uehara T."/>
        </authorList>
    </citation>
    <scope>NUCLEOTIDE SEQUENCE [LARGE SCALE GENOMIC DNA]</scope>
    <source>
        <strain evidence="2 3">Japan</strain>
    </source>
</reference>
<evidence type="ECO:0000313" key="3">
    <source>
        <dbReference type="Proteomes" id="UP001307889"/>
    </source>
</evidence>
<evidence type="ECO:0008006" key="4">
    <source>
        <dbReference type="Google" id="ProtNLM"/>
    </source>
</evidence>
<keyword evidence="3" id="KW-1185">Reference proteome</keyword>
<dbReference type="EMBL" id="AP028914">
    <property type="protein sequence ID" value="BES95603.1"/>
    <property type="molecule type" value="Genomic_DNA"/>
</dbReference>
<dbReference type="Proteomes" id="UP001307889">
    <property type="component" value="Chromosome 6"/>
</dbReference>
<dbReference type="PANTHER" id="PTHR11008:SF18">
    <property type="entry name" value="BCDNA.GH05536-RELATED"/>
    <property type="match status" value="1"/>
</dbReference>
<feature type="chain" id="PRO_5046495776" description="Lipid-binding serum glycoprotein N-terminal domain-containing protein" evidence="1">
    <location>
        <begin position="22"/>
        <end position="253"/>
    </location>
</feature>
<feature type="signal peptide" evidence="1">
    <location>
        <begin position="1"/>
        <end position="21"/>
    </location>
</feature>
<evidence type="ECO:0000256" key="1">
    <source>
        <dbReference type="SAM" id="SignalP"/>
    </source>
</evidence>
<gene>
    <name evidence="2" type="ORF">NTJ_08412</name>
</gene>
<dbReference type="PANTHER" id="PTHR11008">
    <property type="entry name" value="PROTEIN TAKEOUT-LIKE PROTEIN"/>
    <property type="match status" value="1"/>
</dbReference>
<keyword evidence="1" id="KW-0732">Signal</keyword>
<sequence length="253" mass="28504">MSYLPGSLFLQVLSLCSLTLALQPSDIFSWTKQCSLSSPTLTDCLKFSFQEIINNFDNEEDQDEEERVDPLLIPEIPFSYGGELSPDRLDLTLSGLALHGLSKSVVTGVRVNVNDKSALRLEVDLRNPLYYLEGDYSVRSERSFSAEGSFNVSIYEVRGTLVIKGHVIEIDDIEYLQVDRTSFKPYISDIKLTTKDRGSDPGLTQMVVTLVNMYWRQFYEDFLPLVEEALGDAIRAYAEALIENVPLAEIILP</sequence>
<name>A0ABN7AUH1_9HEMI</name>
<dbReference type="SMART" id="SM00700">
    <property type="entry name" value="JHBP"/>
    <property type="match status" value="1"/>
</dbReference>
<dbReference type="InterPro" id="IPR038606">
    <property type="entry name" value="To_sf"/>
</dbReference>